<name>A0A941W593_9BACT</name>
<sequence length="96" mass="10939">MKKQDFDNLIKSVKQAGKIRRGEMKANRTFKFKPADIRSIRHRFHKSQSEFAMMIGVSVSTLQNWEQGRRKPEGPARALLKIASENPKAVVKSLSA</sequence>
<dbReference type="Pfam" id="PF01381">
    <property type="entry name" value="HTH_3"/>
    <property type="match status" value="1"/>
</dbReference>
<accession>A0A941W593</accession>
<keyword evidence="3" id="KW-0804">Transcription</keyword>
<evidence type="ECO:0000259" key="4">
    <source>
        <dbReference type="PROSITE" id="PS50943"/>
    </source>
</evidence>
<dbReference type="InterPro" id="IPR010982">
    <property type="entry name" value="Lambda_DNA-bd_dom_sf"/>
</dbReference>
<gene>
    <name evidence="5" type="ORF">MAG551_02412</name>
</gene>
<dbReference type="Gene3D" id="1.10.260.40">
    <property type="entry name" value="lambda repressor-like DNA-binding domains"/>
    <property type="match status" value="1"/>
</dbReference>
<organism evidence="5 6">
    <name type="scientific">Candidatus Scalindua arabica</name>
    <dbReference type="NCBI Taxonomy" id="1127984"/>
    <lineage>
        <taxon>Bacteria</taxon>
        <taxon>Pseudomonadati</taxon>
        <taxon>Planctomycetota</taxon>
        <taxon>Candidatus Brocadiia</taxon>
        <taxon>Candidatus Brocadiales</taxon>
        <taxon>Candidatus Scalinduaceae</taxon>
        <taxon>Candidatus Scalindua</taxon>
    </lineage>
</organism>
<dbReference type="PANTHER" id="PTHR36511">
    <property type="entry name" value="MERR FAMILY BACTERIAL REGULATORY PROTEIN"/>
    <property type="match status" value="1"/>
</dbReference>
<dbReference type="NCBIfam" id="NF041265">
    <property type="entry name" value="NadS"/>
    <property type="match status" value="1"/>
</dbReference>
<evidence type="ECO:0000313" key="5">
    <source>
        <dbReference type="EMBL" id="MBS1259342.1"/>
    </source>
</evidence>
<dbReference type="PROSITE" id="PS50943">
    <property type="entry name" value="HTH_CROC1"/>
    <property type="match status" value="1"/>
</dbReference>
<protein>
    <recommendedName>
        <fullName evidence="4">HTH cro/C1-type domain-containing protein</fullName>
    </recommendedName>
</protein>
<evidence type="ECO:0000313" key="6">
    <source>
        <dbReference type="Proteomes" id="UP000722750"/>
    </source>
</evidence>
<reference evidence="5" key="1">
    <citation type="journal article" date="2021" name="ISME J.">
        <title>Fine-scale metabolic discontinuity in a stratified prokaryote microbiome of a Red Sea deep halocline.</title>
        <authorList>
            <person name="Michoud G."/>
            <person name="Ngugi D.K."/>
            <person name="Barozzi A."/>
            <person name="Merlino G."/>
            <person name="Calleja M.L."/>
            <person name="Delgado-Huertas A."/>
            <person name="Moran X.A.G."/>
            <person name="Daffonchio D."/>
        </authorList>
    </citation>
    <scope>NUCLEOTIDE SEQUENCE</scope>
    <source>
        <strain evidence="5">SuakinDeep_MAG55_1</strain>
    </source>
</reference>
<dbReference type="SUPFAM" id="SSF47413">
    <property type="entry name" value="lambda repressor-like DNA-binding domains"/>
    <property type="match status" value="1"/>
</dbReference>
<dbReference type="Proteomes" id="UP000722750">
    <property type="component" value="Unassembled WGS sequence"/>
</dbReference>
<proteinExistence type="predicted"/>
<dbReference type="CDD" id="cd00093">
    <property type="entry name" value="HTH_XRE"/>
    <property type="match status" value="1"/>
</dbReference>
<evidence type="ECO:0000256" key="1">
    <source>
        <dbReference type="ARBA" id="ARBA00023015"/>
    </source>
</evidence>
<keyword evidence="2" id="KW-0238">DNA-binding</keyword>
<keyword evidence="1" id="KW-0805">Transcription regulation</keyword>
<comment type="caution">
    <text evidence="5">The sequence shown here is derived from an EMBL/GenBank/DDBJ whole genome shotgun (WGS) entry which is preliminary data.</text>
</comment>
<dbReference type="InterPro" id="IPR052359">
    <property type="entry name" value="HTH-type_reg/antitoxin"/>
</dbReference>
<dbReference type="InterPro" id="IPR047761">
    <property type="entry name" value="NadS-like"/>
</dbReference>
<dbReference type="PANTHER" id="PTHR36511:SF4">
    <property type="entry name" value="ANTITOXIN MQSA"/>
    <property type="match status" value="1"/>
</dbReference>
<dbReference type="AlphaFoldDB" id="A0A941W593"/>
<dbReference type="EMBL" id="JAANXD010000089">
    <property type="protein sequence ID" value="MBS1259342.1"/>
    <property type="molecule type" value="Genomic_DNA"/>
</dbReference>
<feature type="domain" description="HTH cro/C1-type" evidence="4">
    <location>
        <begin position="37"/>
        <end position="72"/>
    </location>
</feature>
<dbReference type="InterPro" id="IPR001387">
    <property type="entry name" value="Cro/C1-type_HTH"/>
</dbReference>
<dbReference type="SMART" id="SM00530">
    <property type="entry name" value="HTH_XRE"/>
    <property type="match status" value="1"/>
</dbReference>
<evidence type="ECO:0000256" key="3">
    <source>
        <dbReference type="ARBA" id="ARBA00023163"/>
    </source>
</evidence>
<dbReference type="GO" id="GO:0003677">
    <property type="term" value="F:DNA binding"/>
    <property type="evidence" value="ECO:0007669"/>
    <property type="project" value="UniProtKB-KW"/>
</dbReference>
<evidence type="ECO:0000256" key="2">
    <source>
        <dbReference type="ARBA" id="ARBA00023125"/>
    </source>
</evidence>